<dbReference type="InterPro" id="IPR019226">
    <property type="entry name" value="DUF2158"/>
</dbReference>
<proteinExistence type="predicted"/>
<protein>
    <recommendedName>
        <fullName evidence="4">DUF2158 domain-containing protein</fullName>
    </recommendedName>
</protein>
<sequence length="72" mass="8232">MSKSKNPRTPNYKLGDRVYLNSGGPEMTISDIELQIRTDEFTGTYRCQWFGGKKLERGTFPEESLTQTNPKS</sequence>
<gene>
    <name evidence="2" type="ORF">Xkoz_03544</name>
</gene>
<accession>A0A2D0L0D2</accession>
<evidence type="ECO:0000313" key="3">
    <source>
        <dbReference type="Proteomes" id="UP000221101"/>
    </source>
</evidence>
<evidence type="ECO:0000313" key="2">
    <source>
        <dbReference type="EMBL" id="PHM69015.1"/>
    </source>
</evidence>
<dbReference type="AlphaFoldDB" id="A0A2D0L0D2"/>
<evidence type="ECO:0000256" key="1">
    <source>
        <dbReference type="SAM" id="MobiDB-lite"/>
    </source>
</evidence>
<keyword evidence="3" id="KW-1185">Reference proteome</keyword>
<dbReference type="RefSeq" id="WP_099143279.1">
    <property type="nucleotide sequence ID" value="NZ_CAWNOR010000072.1"/>
</dbReference>
<reference evidence="2 3" key="1">
    <citation type="journal article" date="2017" name="Nat. Microbiol.">
        <title>Natural product diversity associated with the nematode symbionts Photorhabdus and Xenorhabdus.</title>
        <authorList>
            <person name="Tobias N.J."/>
            <person name="Wolff H."/>
            <person name="Djahanschiri B."/>
            <person name="Grundmann F."/>
            <person name="Kronenwerth M."/>
            <person name="Shi Y.M."/>
            <person name="Simonyi S."/>
            <person name="Grun P."/>
            <person name="Shapiro-Ilan D."/>
            <person name="Pidot S.J."/>
            <person name="Stinear T.P."/>
            <person name="Ebersberger I."/>
            <person name="Bode H.B."/>
        </authorList>
    </citation>
    <scope>NUCLEOTIDE SEQUENCE [LARGE SCALE GENOMIC DNA]</scope>
    <source>
        <strain evidence="2 3">DSM 17907</strain>
    </source>
</reference>
<organism evidence="2 3">
    <name type="scientific">Xenorhabdus kozodoii</name>
    <dbReference type="NCBI Taxonomy" id="351676"/>
    <lineage>
        <taxon>Bacteria</taxon>
        <taxon>Pseudomonadati</taxon>
        <taxon>Pseudomonadota</taxon>
        <taxon>Gammaproteobacteria</taxon>
        <taxon>Enterobacterales</taxon>
        <taxon>Morganellaceae</taxon>
        <taxon>Xenorhabdus</taxon>
    </lineage>
</organism>
<name>A0A2D0L0D2_9GAMM</name>
<feature type="region of interest" description="Disordered" evidence="1">
    <location>
        <begin position="1"/>
        <end position="20"/>
    </location>
</feature>
<dbReference type="EMBL" id="NJCX01000037">
    <property type="protein sequence ID" value="PHM69015.1"/>
    <property type="molecule type" value="Genomic_DNA"/>
</dbReference>
<dbReference type="OrthoDB" id="1264301at2"/>
<comment type="caution">
    <text evidence="2">The sequence shown here is derived from an EMBL/GenBank/DDBJ whole genome shotgun (WGS) entry which is preliminary data.</text>
</comment>
<evidence type="ECO:0008006" key="4">
    <source>
        <dbReference type="Google" id="ProtNLM"/>
    </source>
</evidence>
<dbReference type="Proteomes" id="UP000221101">
    <property type="component" value="Unassembled WGS sequence"/>
</dbReference>
<dbReference type="Pfam" id="PF09926">
    <property type="entry name" value="DUF2158"/>
    <property type="match status" value="1"/>
</dbReference>